<dbReference type="Gene3D" id="1.25.40.10">
    <property type="entry name" value="Tetratricopeptide repeat domain"/>
    <property type="match status" value="1"/>
</dbReference>
<dbReference type="PANTHER" id="PTHR21391:SF0">
    <property type="entry name" value="AT04489P-RELATED"/>
    <property type="match status" value="1"/>
</dbReference>
<protein>
    <submittedName>
        <fullName evidence="1">Uncharacterized protein</fullName>
    </submittedName>
</protein>
<evidence type="ECO:0000313" key="1">
    <source>
        <dbReference type="EMBL" id="KAL0275352.1"/>
    </source>
</evidence>
<proteinExistence type="predicted"/>
<dbReference type="EMBL" id="JARGDH010000002">
    <property type="protein sequence ID" value="KAL0275352.1"/>
    <property type="molecule type" value="Genomic_DNA"/>
</dbReference>
<dbReference type="SUPFAM" id="SSF48452">
    <property type="entry name" value="TPR-like"/>
    <property type="match status" value="1"/>
</dbReference>
<dbReference type="InterPro" id="IPR011990">
    <property type="entry name" value="TPR-like_helical_dom_sf"/>
</dbReference>
<sequence length="627" mass="73362">MSYKFEIKKVESTEFDTQVVFSEQDRKSMPYGFLTTFREMAWKNFRRAEYEASTRNFNIAVGMFPEDRRSVIGRGFSRSKNTLFEGALKDAEYVLAKNEYDKEAIYLQALSLYELGDFENGLMAFRNGMNKRGARPEFRDGRYQAEGTIEDCIGKYAGPMLTDMRVIIKKMELKKVRDRKKKDRESKYVDNLDIPPPHPCTYFEWNRYQRAQNQLKSVLAETYLGKLNNDRKWFMRTIDDPNVPSVNKVGTAKILKLARKALDDLNKRKEILRSRKPYYHIQFKKETFKSMRLKKTDSLTDKGKTVQQETAEAMLLELHNNRMERNTKKCIEMADRIKKFLDKNPKSKLPNKKELCALLYNTMGLVYLDLKQFKDHLTYKENYKRLVYWLGFDSAYVDAKMEPIIQETENPFADYKKWMAIYESYLEFSMNDLERAWIFHEIGRCYGELHRWDHMVLRGKKCFIAAKNCNSLIWMINGLFMMAVGEMNSHNKDEAQQALADCIEQALKYQNERIIEFLLCAKKVLAEKDIQEAFVDTTMIIKKREEFIINLMHDPELIERTKDLFNRMASLPANRKMSICPGIKPKNGLTVNAGQKSIIPGGSGGRLGLHPVNACTHDEFLDFKPDA</sequence>
<accession>A0AAW2HZ53</accession>
<gene>
    <name evidence="1" type="ORF">PYX00_003221</name>
</gene>
<dbReference type="AlphaFoldDB" id="A0AAW2HZ53"/>
<dbReference type="PANTHER" id="PTHR21391">
    <property type="entry name" value="AT04489P-RELATED"/>
    <property type="match status" value="1"/>
</dbReference>
<reference evidence="1" key="1">
    <citation type="journal article" date="2024" name="Gigascience">
        <title>Chromosome-level genome of the poultry shaft louse Menopon gallinae provides insight into the host-switching and adaptive evolution of parasitic lice.</title>
        <authorList>
            <person name="Xu Y."/>
            <person name="Ma L."/>
            <person name="Liu S."/>
            <person name="Liang Y."/>
            <person name="Liu Q."/>
            <person name="He Z."/>
            <person name="Tian L."/>
            <person name="Duan Y."/>
            <person name="Cai W."/>
            <person name="Li H."/>
            <person name="Song F."/>
        </authorList>
    </citation>
    <scope>NUCLEOTIDE SEQUENCE</scope>
    <source>
        <strain evidence="1">Cailab_2023a</strain>
    </source>
</reference>
<name>A0AAW2HZ53_9NEOP</name>
<organism evidence="1">
    <name type="scientific">Menopon gallinae</name>
    <name type="common">poultry shaft louse</name>
    <dbReference type="NCBI Taxonomy" id="328185"/>
    <lineage>
        <taxon>Eukaryota</taxon>
        <taxon>Metazoa</taxon>
        <taxon>Ecdysozoa</taxon>
        <taxon>Arthropoda</taxon>
        <taxon>Hexapoda</taxon>
        <taxon>Insecta</taxon>
        <taxon>Pterygota</taxon>
        <taxon>Neoptera</taxon>
        <taxon>Paraneoptera</taxon>
        <taxon>Psocodea</taxon>
        <taxon>Troctomorpha</taxon>
        <taxon>Phthiraptera</taxon>
        <taxon>Amblycera</taxon>
        <taxon>Menoponidae</taxon>
        <taxon>Menopon</taxon>
    </lineage>
</organism>
<comment type="caution">
    <text evidence="1">The sequence shown here is derived from an EMBL/GenBank/DDBJ whole genome shotgun (WGS) entry which is preliminary data.</text>
</comment>